<gene>
    <name evidence="1" type="ORF">OCTVUL_1B017266</name>
</gene>
<protein>
    <submittedName>
        <fullName evidence="1">Uncharacterized protein</fullName>
    </submittedName>
</protein>
<organism evidence="1 2">
    <name type="scientific">Octopus vulgaris</name>
    <name type="common">Common octopus</name>
    <dbReference type="NCBI Taxonomy" id="6645"/>
    <lineage>
        <taxon>Eukaryota</taxon>
        <taxon>Metazoa</taxon>
        <taxon>Spiralia</taxon>
        <taxon>Lophotrochozoa</taxon>
        <taxon>Mollusca</taxon>
        <taxon>Cephalopoda</taxon>
        <taxon>Coleoidea</taxon>
        <taxon>Octopodiformes</taxon>
        <taxon>Octopoda</taxon>
        <taxon>Incirrata</taxon>
        <taxon>Octopodidae</taxon>
        <taxon>Octopus</taxon>
    </lineage>
</organism>
<proteinExistence type="predicted"/>
<dbReference type="AlphaFoldDB" id="A0AA36B3E2"/>
<dbReference type="EMBL" id="OX597821">
    <property type="protein sequence ID" value="CAI9726431.1"/>
    <property type="molecule type" value="Genomic_DNA"/>
</dbReference>
<accession>A0AA36B3E2</accession>
<dbReference type="Proteomes" id="UP001162480">
    <property type="component" value="Chromosome 8"/>
</dbReference>
<sequence length="68" mass="6996">MSIRSASRSRTLRLEKCLRELGVGIVVGVGGAVAESADVDGTADGVPGILVAVVGVERKARSLRCMLS</sequence>
<reference evidence="1" key="1">
    <citation type="submission" date="2023-08" db="EMBL/GenBank/DDBJ databases">
        <authorList>
            <person name="Alioto T."/>
            <person name="Alioto T."/>
            <person name="Gomez Garrido J."/>
        </authorList>
    </citation>
    <scope>NUCLEOTIDE SEQUENCE</scope>
</reference>
<evidence type="ECO:0000313" key="2">
    <source>
        <dbReference type="Proteomes" id="UP001162480"/>
    </source>
</evidence>
<name>A0AA36B3E2_OCTVU</name>
<evidence type="ECO:0000313" key="1">
    <source>
        <dbReference type="EMBL" id="CAI9726431.1"/>
    </source>
</evidence>
<keyword evidence="2" id="KW-1185">Reference proteome</keyword>